<dbReference type="AlphaFoldDB" id="A0A7W0HMK8"/>
<gene>
    <name evidence="1" type="ORF">HNR65_003537</name>
</gene>
<keyword evidence="2" id="KW-1185">Reference proteome</keyword>
<dbReference type="RefSeq" id="WP_181552789.1">
    <property type="nucleotide sequence ID" value="NZ_JACDUS010000018.1"/>
</dbReference>
<protein>
    <recommendedName>
        <fullName evidence="3">PglZ domain-containing protein</fullName>
    </recommendedName>
</protein>
<evidence type="ECO:0000313" key="1">
    <source>
        <dbReference type="EMBL" id="MBA2883176.1"/>
    </source>
</evidence>
<reference evidence="1 2" key="1">
    <citation type="submission" date="2020-07" db="EMBL/GenBank/DDBJ databases">
        <title>Genomic Encyclopedia of Type Strains, Phase IV (KMG-IV): sequencing the most valuable type-strain genomes for metagenomic binning, comparative biology and taxonomic classification.</title>
        <authorList>
            <person name="Goeker M."/>
        </authorList>
    </citation>
    <scope>NUCLEOTIDE SEQUENCE [LARGE SCALE GENOMIC DNA]</scope>
    <source>
        <strain evidence="1 2">DSM 17721</strain>
    </source>
</reference>
<evidence type="ECO:0008006" key="3">
    <source>
        <dbReference type="Google" id="ProtNLM"/>
    </source>
</evidence>
<comment type="caution">
    <text evidence="1">The sequence shown here is derived from an EMBL/GenBank/DDBJ whole genome shotgun (WGS) entry which is preliminary data.</text>
</comment>
<dbReference type="Pfam" id="PF08665">
    <property type="entry name" value="PglZ"/>
    <property type="match status" value="1"/>
</dbReference>
<proteinExistence type="predicted"/>
<accession>A0A7W0HMK8</accession>
<organism evidence="1 2">
    <name type="scientific">Desulfosalsimonas propionicica</name>
    <dbReference type="NCBI Taxonomy" id="332175"/>
    <lineage>
        <taxon>Bacteria</taxon>
        <taxon>Pseudomonadati</taxon>
        <taxon>Thermodesulfobacteriota</taxon>
        <taxon>Desulfobacteria</taxon>
        <taxon>Desulfobacterales</taxon>
        <taxon>Desulfosalsimonadaceae</taxon>
        <taxon>Desulfosalsimonas</taxon>
    </lineage>
</organism>
<dbReference type="EMBL" id="JACDUS010000018">
    <property type="protein sequence ID" value="MBA2883176.1"/>
    <property type="molecule type" value="Genomic_DNA"/>
</dbReference>
<dbReference type="Proteomes" id="UP000525298">
    <property type="component" value="Unassembled WGS sequence"/>
</dbReference>
<evidence type="ECO:0000313" key="2">
    <source>
        <dbReference type="Proteomes" id="UP000525298"/>
    </source>
</evidence>
<sequence length="756" mass="83857">MENNTRLRAIADSVFSSIAPDQVEKICQQINEGILSIAELDNIAEEVENVGSSVIKLIFNATAPETVILCFAASDQYDAAITAKNALPEIKSFLKKILGFEFTAEADPNSLRQSLNKHLLLTEILSGIPEKDRPEALGFIQLPEAPGQIKAAQNICQTWRNRADLRDAYINTAKQVESQIGLKEITLVTADTLDQLLKAETFPAIEKQLMTYAEACLLAKDPETALDTAAKRRSAFWSIHQPRNQLRWAIIENAARVILTGKAIREEIPTIGKDPASMANRYVDSDNAWQMVDTYYRRLEHHYALFDIDLAGEHENLQNVITLVRNDYTRTIETEIEAFTGSMINADFQIRSWLSQDAIFSQFIEPKIKKNNKVAYVLVDALRFEMGSELAESLQPEFDLDIQPALSMLPSITSVGMPALLPEADKGMSLTKTSGGKLAVEINGTTIKNRSDRIKYLQNKLSVPPFVCKLNQIIKPSKKIQEEIQDAPWVMVTSQELDRWAEEGEGDEEVRIFMEEVLSRLSKGIRRLAALGIEEIVVTADHGHLFGEAMEGGQRMDPPDEKNVELHGRVWIGSGGKNSEGYFRVSSDQLGLGGDLELAFPRSLACFKSKGANKAYCHGGISLQEMIIPVIHLKQKMAEQAFAKANVELALGTAKITNRFFSINAIYKETGLFAADEIKVRIVVKSGRKEVGEPVMASYGFDAATKNIALKREEPNPITLMLTTDEVLENISIHVLDAASDTDIGRLKGIPVDIAI</sequence>
<name>A0A7W0HMK8_9BACT</name>